<dbReference type="CDD" id="cd00853">
    <property type="entry name" value="NifX"/>
    <property type="match status" value="1"/>
</dbReference>
<comment type="similarity">
    <text evidence="1">Belongs to the NifX/NifY family.</text>
</comment>
<organism evidence="4 5">
    <name type="scientific">Aestuariirhabdus litorea</name>
    <dbReference type="NCBI Taxonomy" id="2528527"/>
    <lineage>
        <taxon>Bacteria</taxon>
        <taxon>Pseudomonadati</taxon>
        <taxon>Pseudomonadota</taxon>
        <taxon>Gammaproteobacteria</taxon>
        <taxon>Oceanospirillales</taxon>
        <taxon>Aestuariirhabdaceae</taxon>
        <taxon>Aestuariirhabdus</taxon>
    </lineage>
</organism>
<dbReference type="RefSeq" id="WP_125017115.1">
    <property type="nucleotide sequence ID" value="NZ_QWEZ01000002.1"/>
</dbReference>
<dbReference type="InterPro" id="IPR003731">
    <property type="entry name" value="Di-Nase_FeMo-co_biosynth"/>
</dbReference>
<dbReference type="Proteomes" id="UP000280792">
    <property type="component" value="Unassembled WGS sequence"/>
</dbReference>
<evidence type="ECO:0000313" key="5">
    <source>
        <dbReference type="Proteomes" id="UP000280792"/>
    </source>
</evidence>
<dbReference type="InterPro" id="IPR036105">
    <property type="entry name" value="DiNase_FeMo-co_biosyn_sf"/>
</dbReference>
<keyword evidence="5" id="KW-1185">Reference proteome</keyword>
<dbReference type="PANTHER" id="PTHR33937:SF1">
    <property type="entry name" value="IRON-MOLIBDENUM COFACTOR PROCESSING PROTEIN"/>
    <property type="match status" value="1"/>
</dbReference>
<dbReference type="SUPFAM" id="SSF53146">
    <property type="entry name" value="Nitrogenase accessory factor-like"/>
    <property type="match status" value="1"/>
</dbReference>
<dbReference type="PROSITE" id="PS00018">
    <property type="entry name" value="EF_HAND_1"/>
    <property type="match status" value="1"/>
</dbReference>
<dbReference type="PANTHER" id="PTHR33937">
    <property type="entry name" value="IRON-MOLYBDENUM PROTEIN-RELATED-RELATED"/>
    <property type="match status" value="1"/>
</dbReference>
<dbReference type="InterPro" id="IPR018247">
    <property type="entry name" value="EF_Hand_1_Ca_BS"/>
</dbReference>
<protein>
    <submittedName>
        <fullName evidence="4">Nitrogen fixation protein NifX</fullName>
    </submittedName>
</protein>
<accession>A0A3P3VJP3</accession>
<sequence length="155" mass="17763">MKLERHLKLSNPEPGAQQVRVAFATRDRKRIDQHFGSACSFMIYRITPDNCDLLEVAEFTETEQDRNHSKLLTKLELLQGCQAVFCNAIGAAAVRQLLSLGVQPLRALPGTPIAREIRQLQTLWYENPPHWLRQHTQPGQGERRFDAMEAEGWDE</sequence>
<evidence type="ECO:0000259" key="3">
    <source>
        <dbReference type="Pfam" id="PF02579"/>
    </source>
</evidence>
<gene>
    <name evidence="4" type="ORF">D0544_13820</name>
</gene>
<dbReference type="Gene3D" id="3.30.420.130">
    <property type="entry name" value="Dinitrogenase iron-molybdenum cofactor biosynthesis domain"/>
    <property type="match status" value="1"/>
</dbReference>
<evidence type="ECO:0000256" key="1">
    <source>
        <dbReference type="ARBA" id="ARBA00010285"/>
    </source>
</evidence>
<dbReference type="Pfam" id="PF02579">
    <property type="entry name" value="Nitro_FeMo-Co"/>
    <property type="match status" value="1"/>
</dbReference>
<dbReference type="AlphaFoldDB" id="A0A3P3VJP3"/>
<dbReference type="InterPro" id="IPR034169">
    <property type="entry name" value="NifX-like"/>
</dbReference>
<reference evidence="4 5" key="2">
    <citation type="submission" date="2018-12" db="EMBL/GenBank/DDBJ databases">
        <title>Simiduia agarivorans gen. nov., sp. nov., a marine, agarolytic bacterium isolated from shallow coastal water from Keelung, Taiwan.</title>
        <authorList>
            <person name="Shieh W.Y."/>
        </authorList>
    </citation>
    <scope>NUCLEOTIDE SEQUENCE [LARGE SCALE GENOMIC DNA]</scope>
    <source>
        <strain evidence="4 5">GTF-13</strain>
    </source>
</reference>
<dbReference type="EMBL" id="QWEZ01000002">
    <property type="protein sequence ID" value="RRJ82922.1"/>
    <property type="molecule type" value="Genomic_DNA"/>
</dbReference>
<feature type="domain" description="Dinitrogenase iron-molybdenum cofactor biosynthesis" evidence="3">
    <location>
        <begin position="28"/>
        <end position="121"/>
    </location>
</feature>
<dbReference type="InterPro" id="IPR051840">
    <property type="entry name" value="NifX/NifY_domain"/>
</dbReference>
<keyword evidence="2" id="KW-0535">Nitrogen fixation</keyword>
<comment type="caution">
    <text evidence="4">The sequence shown here is derived from an EMBL/GenBank/DDBJ whole genome shotgun (WGS) entry which is preliminary data.</text>
</comment>
<evidence type="ECO:0000313" key="4">
    <source>
        <dbReference type="EMBL" id="RRJ82922.1"/>
    </source>
</evidence>
<name>A0A3P3VJP3_9GAMM</name>
<proteinExistence type="inferred from homology"/>
<evidence type="ECO:0000256" key="2">
    <source>
        <dbReference type="ARBA" id="ARBA00023231"/>
    </source>
</evidence>
<reference evidence="4 5" key="1">
    <citation type="submission" date="2018-08" db="EMBL/GenBank/DDBJ databases">
        <authorList>
            <person name="Khan S.A."/>
        </authorList>
    </citation>
    <scope>NUCLEOTIDE SEQUENCE [LARGE SCALE GENOMIC DNA]</scope>
    <source>
        <strain evidence="4 5">GTF-13</strain>
    </source>
</reference>